<dbReference type="Proteomes" id="UP001147747">
    <property type="component" value="Unassembled WGS sequence"/>
</dbReference>
<dbReference type="GeneID" id="81377542"/>
<evidence type="ECO:0000313" key="2">
    <source>
        <dbReference type="EMBL" id="KAJ5377039.1"/>
    </source>
</evidence>
<feature type="compositionally biased region" description="Polar residues" evidence="1">
    <location>
        <begin position="40"/>
        <end position="51"/>
    </location>
</feature>
<organism evidence="2 3">
    <name type="scientific">Penicillium cosmopolitanum</name>
    <dbReference type="NCBI Taxonomy" id="1131564"/>
    <lineage>
        <taxon>Eukaryota</taxon>
        <taxon>Fungi</taxon>
        <taxon>Dikarya</taxon>
        <taxon>Ascomycota</taxon>
        <taxon>Pezizomycotina</taxon>
        <taxon>Eurotiomycetes</taxon>
        <taxon>Eurotiomycetidae</taxon>
        <taxon>Eurotiales</taxon>
        <taxon>Aspergillaceae</taxon>
        <taxon>Penicillium</taxon>
    </lineage>
</organism>
<dbReference type="EMBL" id="JAPZBU010000012">
    <property type="protein sequence ID" value="KAJ5377039.1"/>
    <property type="molecule type" value="Genomic_DNA"/>
</dbReference>
<evidence type="ECO:0000256" key="1">
    <source>
        <dbReference type="SAM" id="MobiDB-lite"/>
    </source>
</evidence>
<accession>A0A9W9SG78</accession>
<dbReference type="AlphaFoldDB" id="A0A9W9SG78"/>
<reference evidence="2" key="1">
    <citation type="submission" date="2022-12" db="EMBL/GenBank/DDBJ databases">
        <authorList>
            <person name="Petersen C."/>
        </authorList>
    </citation>
    <scope>NUCLEOTIDE SEQUENCE</scope>
    <source>
        <strain evidence="2">IBT 29677</strain>
    </source>
</reference>
<dbReference type="RefSeq" id="XP_056482069.1">
    <property type="nucleotide sequence ID" value="XM_056638562.1"/>
</dbReference>
<evidence type="ECO:0000313" key="3">
    <source>
        <dbReference type="Proteomes" id="UP001147747"/>
    </source>
</evidence>
<reference evidence="2" key="2">
    <citation type="journal article" date="2023" name="IMA Fungus">
        <title>Comparative genomic study of the Penicillium genus elucidates a diverse pangenome and 15 lateral gene transfer events.</title>
        <authorList>
            <person name="Petersen C."/>
            <person name="Sorensen T."/>
            <person name="Nielsen M.R."/>
            <person name="Sondergaard T.E."/>
            <person name="Sorensen J.L."/>
            <person name="Fitzpatrick D.A."/>
            <person name="Frisvad J.C."/>
            <person name="Nielsen K.L."/>
        </authorList>
    </citation>
    <scope>NUCLEOTIDE SEQUENCE</scope>
    <source>
        <strain evidence="2">IBT 29677</strain>
    </source>
</reference>
<dbReference type="OrthoDB" id="4366145at2759"/>
<proteinExistence type="predicted"/>
<feature type="region of interest" description="Disordered" evidence="1">
    <location>
        <begin position="1"/>
        <end position="61"/>
    </location>
</feature>
<protein>
    <submittedName>
        <fullName evidence="2">Uncharacterized protein</fullName>
    </submittedName>
</protein>
<name>A0A9W9SG78_9EURO</name>
<gene>
    <name evidence="2" type="ORF">N7509_013925</name>
</gene>
<sequence>MSRYPEKSCLQGDSDPPDSMTKEENNRRQRWHGTDGAPTDLNQHSEPQLTATPRPLKYGRIQSEGEKRKQWLEDPNEPNCYIQRSTLTIEDLRTDYKLPCTPHPCSLESVLTLHWMELGPPEMPRSPIKENNFRSFHIMHHDFTWIGHTGPDMITLDQIERNEDYGAPHISQITQALYQSNFDLDGLRYAFVTNVKNTETLQFIKRQLYNEANTGLTWPNDIAQPWEIGTSEYDALLGTRIGKMVAYFLLGAFGRGTRRIQRIVTWPARVGGFANLRFDVEVVR</sequence>
<keyword evidence="3" id="KW-1185">Reference proteome</keyword>
<comment type="caution">
    <text evidence="2">The sequence shown here is derived from an EMBL/GenBank/DDBJ whole genome shotgun (WGS) entry which is preliminary data.</text>
</comment>